<dbReference type="InterPro" id="IPR024370">
    <property type="entry name" value="PBP_domain"/>
</dbReference>
<feature type="domain" description="PBP" evidence="5">
    <location>
        <begin position="14"/>
        <end position="270"/>
    </location>
</feature>
<comment type="similarity">
    <text evidence="1 4">Belongs to the PstS family.</text>
</comment>
<dbReference type="PANTHER" id="PTHR30570:SF1">
    <property type="entry name" value="PHOSPHATE-BINDING PROTEIN PSTS"/>
    <property type="match status" value="1"/>
</dbReference>
<evidence type="ECO:0000256" key="2">
    <source>
        <dbReference type="ARBA" id="ARBA00022448"/>
    </source>
</evidence>
<keyword evidence="4" id="KW-0592">Phosphate transport</keyword>
<dbReference type="NCBIfam" id="TIGR02136">
    <property type="entry name" value="ptsS_2"/>
    <property type="match status" value="1"/>
</dbReference>
<evidence type="ECO:0000313" key="7">
    <source>
        <dbReference type="Proteomes" id="UP001576784"/>
    </source>
</evidence>
<dbReference type="SUPFAM" id="SSF53850">
    <property type="entry name" value="Periplasmic binding protein-like II"/>
    <property type="match status" value="1"/>
</dbReference>
<evidence type="ECO:0000256" key="4">
    <source>
        <dbReference type="RuleBase" id="RU367119"/>
    </source>
</evidence>
<proteinExistence type="inferred from homology"/>
<dbReference type="RefSeq" id="WP_413262290.1">
    <property type="nucleotide sequence ID" value="NZ_JBHFNR010000041.1"/>
</dbReference>
<evidence type="ECO:0000256" key="1">
    <source>
        <dbReference type="ARBA" id="ARBA00008725"/>
    </source>
</evidence>
<comment type="caution">
    <text evidence="6">The sequence shown here is derived from an EMBL/GenBank/DDBJ whole genome shotgun (WGS) entry which is preliminary data.</text>
</comment>
<keyword evidence="2 4" id="KW-0813">Transport</keyword>
<dbReference type="EMBL" id="JBHFNR010000041">
    <property type="protein sequence ID" value="MFB2892618.1"/>
    <property type="molecule type" value="Genomic_DNA"/>
</dbReference>
<name>A0ABV4XLQ2_9CYAN</name>
<dbReference type="PANTHER" id="PTHR30570">
    <property type="entry name" value="PERIPLASMIC PHOSPHATE BINDING COMPONENT OF PHOSPHATE ABC TRANSPORTER"/>
    <property type="match status" value="1"/>
</dbReference>
<dbReference type="CDD" id="cd13654">
    <property type="entry name" value="PBP2_phosphate_like_2"/>
    <property type="match status" value="1"/>
</dbReference>
<dbReference type="Proteomes" id="UP001576784">
    <property type="component" value="Unassembled WGS sequence"/>
</dbReference>
<organism evidence="6 7">
    <name type="scientific">Floridaenema flaviceps BLCC-F50</name>
    <dbReference type="NCBI Taxonomy" id="3153642"/>
    <lineage>
        <taxon>Bacteria</taxon>
        <taxon>Bacillati</taxon>
        <taxon>Cyanobacteriota</taxon>
        <taxon>Cyanophyceae</taxon>
        <taxon>Oscillatoriophycideae</taxon>
        <taxon>Aerosakkonematales</taxon>
        <taxon>Aerosakkonemataceae</taxon>
        <taxon>Floridanema</taxon>
        <taxon>Floridanema flaviceps</taxon>
    </lineage>
</organism>
<dbReference type="InterPro" id="IPR011862">
    <property type="entry name" value="Phos-bd"/>
</dbReference>
<comment type="function">
    <text evidence="4">Involved in the system for phosphate transport across the cytoplasmic membrane.</text>
</comment>
<dbReference type="Gene3D" id="3.40.190.10">
    <property type="entry name" value="Periplasmic binding protein-like II"/>
    <property type="match status" value="2"/>
</dbReference>
<sequence length="317" mass="34872">MAITWGITSCSREQQKQNQVSIDGGAVGYAIHQAVAEEFQKLNPNAQVSVASSGTGGGVSKFCAGEIDIVGASRPIKDEEIERCKKKNIDFVEVPIALDGIVVIVNRQNEFAKCLTIEELGKIWNSKSDRKITNWNQVNSSFPNQRLKLYAPASDTGTFDYFTQAVTGKAKNSRTDYTPSHNQNVLVQGVSGDANALGYVGISYYMENQDKLNLVAVQSPQGTCQKPVPLDNVVKNIYLPLSRPLLIYVNKKSLDTKPSVRDFVNFYVDNSWKWVEAVGYVSLPDEAYPRIKQKLASGETGSKFKDAKPGEPIANLL</sequence>
<gene>
    <name evidence="6" type="ORF">ACE1CI_06705</name>
</gene>
<evidence type="ECO:0000256" key="3">
    <source>
        <dbReference type="ARBA" id="ARBA00022729"/>
    </source>
</evidence>
<evidence type="ECO:0000313" key="6">
    <source>
        <dbReference type="EMBL" id="MFB2892618.1"/>
    </source>
</evidence>
<keyword evidence="7" id="KW-1185">Reference proteome</keyword>
<evidence type="ECO:0000259" key="5">
    <source>
        <dbReference type="Pfam" id="PF12849"/>
    </source>
</evidence>
<accession>A0ABV4XLQ2</accession>
<keyword evidence="3" id="KW-0732">Signal</keyword>
<reference evidence="6 7" key="1">
    <citation type="submission" date="2024-09" db="EMBL/GenBank/DDBJ databases">
        <title>Floridaenema gen nov. (Aerosakkonemataceae, Aerosakkonematales ord. nov., Cyanobacteria) from benthic tropical and subtropical fresh waters, with the description of four new species.</title>
        <authorList>
            <person name="Moretto J.A."/>
            <person name="Berthold D.E."/>
            <person name="Lefler F.W."/>
            <person name="Huang I.-S."/>
            <person name="Laughinghouse H. IV."/>
        </authorList>
    </citation>
    <scope>NUCLEOTIDE SEQUENCE [LARGE SCALE GENOMIC DNA]</scope>
    <source>
        <strain evidence="6 7">BLCC-F50</strain>
    </source>
</reference>
<protein>
    <recommendedName>
        <fullName evidence="4">Phosphate-binding protein</fullName>
    </recommendedName>
</protein>
<dbReference type="Pfam" id="PF12849">
    <property type="entry name" value="PBP_like_2"/>
    <property type="match status" value="1"/>
</dbReference>
<dbReference type="InterPro" id="IPR050811">
    <property type="entry name" value="Phosphate_ABC_transporter"/>
</dbReference>